<evidence type="ECO:0000313" key="3">
    <source>
        <dbReference type="Proteomes" id="UP000186817"/>
    </source>
</evidence>
<evidence type="ECO:0000256" key="1">
    <source>
        <dbReference type="SAM" id="Phobius"/>
    </source>
</evidence>
<keyword evidence="1" id="KW-1133">Transmembrane helix</keyword>
<dbReference type="EMBL" id="LSRX01000200">
    <property type="protein sequence ID" value="OLQ04846.1"/>
    <property type="molecule type" value="Genomic_DNA"/>
</dbReference>
<keyword evidence="3" id="KW-1185">Reference proteome</keyword>
<protein>
    <submittedName>
        <fullName evidence="2">Uncharacterized protein</fullName>
    </submittedName>
</protein>
<sequence length="251" mass="27475">MRKLAKRLWEVAGLEDEELLTALCSGPSSGLGPPSGHGPWHGQGALSSLPVMLTGLRSMWSDAASEQEAIAACVKLRRRFALLLTLQAILLGVRWHAGDMHGSLLMLSVLCIGLLAVTARIGEVDGIYCGYFALIGLVSGLLDLNLAFEKLLWIEWAHWRKDGVHTHDVARLMWPGFFTICAASQLASAFTAYLLYKEAETFDDEEEPFFATAEQARIYNSALQHTERPSRSARSEGPVKAFAGTAHKLLP</sequence>
<organism evidence="2 3">
    <name type="scientific">Symbiodinium microadriaticum</name>
    <name type="common">Dinoflagellate</name>
    <name type="synonym">Zooxanthella microadriatica</name>
    <dbReference type="NCBI Taxonomy" id="2951"/>
    <lineage>
        <taxon>Eukaryota</taxon>
        <taxon>Sar</taxon>
        <taxon>Alveolata</taxon>
        <taxon>Dinophyceae</taxon>
        <taxon>Suessiales</taxon>
        <taxon>Symbiodiniaceae</taxon>
        <taxon>Symbiodinium</taxon>
    </lineage>
</organism>
<feature type="transmembrane region" description="Helical" evidence="1">
    <location>
        <begin position="128"/>
        <end position="148"/>
    </location>
</feature>
<feature type="transmembrane region" description="Helical" evidence="1">
    <location>
        <begin position="103"/>
        <end position="121"/>
    </location>
</feature>
<accession>A0A1Q9EBP3</accession>
<feature type="transmembrane region" description="Helical" evidence="1">
    <location>
        <begin position="172"/>
        <end position="196"/>
    </location>
</feature>
<gene>
    <name evidence="2" type="ORF">AK812_SmicGene12090</name>
</gene>
<reference evidence="2 3" key="1">
    <citation type="submission" date="2016-02" db="EMBL/GenBank/DDBJ databases">
        <title>Genome analysis of coral dinoflagellate symbionts highlights evolutionary adaptations to a symbiotic lifestyle.</title>
        <authorList>
            <person name="Aranda M."/>
            <person name="Li Y."/>
            <person name="Liew Y.J."/>
            <person name="Baumgarten S."/>
            <person name="Simakov O."/>
            <person name="Wilson M."/>
            <person name="Piel J."/>
            <person name="Ashoor H."/>
            <person name="Bougouffa S."/>
            <person name="Bajic V.B."/>
            <person name="Ryu T."/>
            <person name="Ravasi T."/>
            <person name="Bayer T."/>
            <person name="Micklem G."/>
            <person name="Kim H."/>
            <person name="Bhak J."/>
            <person name="Lajeunesse T.C."/>
            <person name="Voolstra C.R."/>
        </authorList>
    </citation>
    <scope>NUCLEOTIDE SEQUENCE [LARGE SCALE GENOMIC DNA]</scope>
    <source>
        <strain evidence="2 3">CCMP2467</strain>
    </source>
</reference>
<name>A0A1Q9EBP3_SYMMI</name>
<comment type="caution">
    <text evidence="2">The sequence shown here is derived from an EMBL/GenBank/DDBJ whole genome shotgun (WGS) entry which is preliminary data.</text>
</comment>
<evidence type="ECO:0000313" key="2">
    <source>
        <dbReference type="EMBL" id="OLQ04846.1"/>
    </source>
</evidence>
<keyword evidence="1" id="KW-0812">Transmembrane</keyword>
<proteinExistence type="predicted"/>
<dbReference type="OrthoDB" id="10285516at2759"/>
<dbReference type="Proteomes" id="UP000186817">
    <property type="component" value="Unassembled WGS sequence"/>
</dbReference>
<dbReference type="AlphaFoldDB" id="A0A1Q9EBP3"/>
<keyword evidence="1" id="KW-0472">Membrane</keyword>
<feature type="transmembrane region" description="Helical" evidence="1">
    <location>
        <begin position="80"/>
        <end position="97"/>
    </location>
</feature>